<dbReference type="Proteomes" id="UP000789524">
    <property type="component" value="Unassembled WGS sequence"/>
</dbReference>
<evidence type="ECO:0000256" key="4">
    <source>
        <dbReference type="RuleBase" id="RU363097"/>
    </source>
</evidence>
<feature type="domain" description="Thioester reductase (TE)" evidence="7">
    <location>
        <begin position="38"/>
        <end position="297"/>
    </location>
</feature>
<evidence type="ECO:0000313" key="8">
    <source>
        <dbReference type="EMBL" id="CAG9577625.1"/>
    </source>
</evidence>
<dbReference type="EMBL" id="CAKASE010000076">
    <property type="protein sequence ID" value="CAG9577625.1"/>
    <property type="molecule type" value="Genomic_DNA"/>
</dbReference>
<protein>
    <recommendedName>
        <fullName evidence="4">Fatty acyl-CoA reductase</fullName>
        <ecNumber evidence="4">1.2.1.84</ecNumber>
    </recommendedName>
</protein>
<accession>A0A8J2QZS1</accession>
<dbReference type="InterPro" id="IPR026055">
    <property type="entry name" value="FAR"/>
</dbReference>
<dbReference type="PANTHER" id="PTHR11011:SF45">
    <property type="entry name" value="FATTY ACYL-COA REDUCTASE CG8306-RELATED"/>
    <property type="match status" value="1"/>
</dbReference>
<name>A0A8J2QZS1_9NEOP</name>
<dbReference type="InterPro" id="IPR006149">
    <property type="entry name" value="EB_dom"/>
</dbReference>
<evidence type="ECO:0000256" key="2">
    <source>
        <dbReference type="ARBA" id="ARBA00022516"/>
    </source>
</evidence>
<organism evidence="8 9">
    <name type="scientific">Danaus chrysippus</name>
    <name type="common">African queen</name>
    <dbReference type="NCBI Taxonomy" id="151541"/>
    <lineage>
        <taxon>Eukaryota</taxon>
        <taxon>Metazoa</taxon>
        <taxon>Ecdysozoa</taxon>
        <taxon>Arthropoda</taxon>
        <taxon>Hexapoda</taxon>
        <taxon>Insecta</taxon>
        <taxon>Pterygota</taxon>
        <taxon>Neoptera</taxon>
        <taxon>Endopterygota</taxon>
        <taxon>Lepidoptera</taxon>
        <taxon>Glossata</taxon>
        <taxon>Ditrysia</taxon>
        <taxon>Papilionoidea</taxon>
        <taxon>Nymphalidae</taxon>
        <taxon>Danainae</taxon>
        <taxon>Danaini</taxon>
        <taxon>Danaina</taxon>
        <taxon>Danaus</taxon>
        <taxon>Anosia</taxon>
    </lineage>
</organism>
<keyword evidence="9" id="KW-1185">Reference proteome</keyword>
<evidence type="ECO:0000256" key="1">
    <source>
        <dbReference type="ARBA" id="ARBA00005928"/>
    </source>
</evidence>
<dbReference type="GO" id="GO:0102965">
    <property type="term" value="F:alcohol-forming long-chain fatty acyl-CoA reductase activity"/>
    <property type="evidence" value="ECO:0007669"/>
    <property type="project" value="UniProtKB-EC"/>
</dbReference>
<dbReference type="GO" id="GO:0080019">
    <property type="term" value="F:alcohol-forming very long-chain fatty acyl-CoA reductase activity"/>
    <property type="evidence" value="ECO:0007669"/>
    <property type="project" value="InterPro"/>
</dbReference>
<dbReference type="InterPro" id="IPR013120">
    <property type="entry name" value="FAR_NAD-bd"/>
</dbReference>
<dbReference type="InterPro" id="IPR033640">
    <property type="entry name" value="FAR_C"/>
</dbReference>
<reference evidence="8" key="1">
    <citation type="submission" date="2021-09" db="EMBL/GenBank/DDBJ databases">
        <authorList>
            <person name="Martin H S."/>
        </authorList>
    </citation>
    <scope>NUCLEOTIDE SEQUENCE</scope>
</reference>
<comment type="function">
    <text evidence="4">Catalyzes the reduction of fatty acyl-CoA to fatty alcohols.</text>
</comment>
<feature type="domain" description="Fatty acyl-CoA reductase C-terminal" evidence="6">
    <location>
        <begin position="368"/>
        <end position="457"/>
    </location>
</feature>
<evidence type="ECO:0000259" key="6">
    <source>
        <dbReference type="Pfam" id="PF03015"/>
    </source>
</evidence>
<dbReference type="AlphaFoldDB" id="A0A8J2QZS1"/>
<evidence type="ECO:0000259" key="5">
    <source>
        <dbReference type="Pfam" id="PF01683"/>
    </source>
</evidence>
<keyword evidence="4" id="KW-0521">NADP</keyword>
<keyword evidence="3 4" id="KW-0443">Lipid metabolism</keyword>
<dbReference type="CDD" id="cd09071">
    <property type="entry name" value="FAR_C"/>
    <property type="match status" value="1"/>
</dbReference>
<sequence>MIPARIELAAFCVYSRCDNHYTTEPLAGGGELMNKINKVLIERLLSNCNDLDKVYVMIREKKGVSTDTRLKEMFNVPLFDRLKQEKPHVMKKVVPIGGDLSQHELAIKPEDLEKLVEKVSVVFHSAATVRFNEKIEETMKINYTGTKKIIDLTKKMKNLDTFLYISTAFSNMHHMIVEEKLYSPMRTEQEVYDFMKNSDRSTSRYKKFLGDFQNPYTLSKCLCENLVSQEKGDAKTVIVRPSIVGPCLSSPIPGWLDTWIANTALFSDITRGMTRVFYGDQSVVCDMIPVDFVSNFIIIAAAKGASNKELNVYNVCSSSINPISWKAAADMYFDESLKYPKFPGQLKPTKPLILRSPLLVDTLTFTLQTVPAAMTDLYLKIRGEKPRHLHEQKRAVLLRDILKQFTAASLFIKSEKARKLISGLSEEDKVRFPCDANTIDWREYMKILYGGVQKYIQNSDCSSLSGSLCISGQCACEPGQQVVLGGSMCIDVAPYYSSSCVEDFQCGGLFTGFECRKNGNNTAGQCMCKPGFHFLSGRCWMSKAHGEACSTSEECMNTAIDPFSLQCNKTCQCADGYTERQRGICRKTSSAVGEACVLNSDCNFPGGVCNPRTFVCSNANDTSTQSPFRNFEIQTHQNISRVRCNGNNSCVSPFVCSGIGICVCPPGYYESRNGGCLAELGSPSTPEQCVGFLAEVVNGICTCRNNFFFDENMRDCVKVSRFITDSCMSDASCYTFGPARCGPPSSPYGIRTCECVDSIWDDNMNACRYFSGVGEYCELDSDCLAGDKQIDCVKNSDGAGVCTCPIGQTEFEGLCLESDLDLGDSCQNSLECGGNYTICNSGICSCTEGYRQQESNGKTICLPAIGGACEVNNDCIIENTFCDNNSKTCQCRGGYTAFEDICWEASSGYNSSCTVTAECALQSASCTNGFCTCLPNHHYKDNDCYPIVELFSLCTRSSECFLGNNISDRAICRNGVCQCDFEYPYSEELRICASSSTSLVATAFVTIATVLSILVQ</sequence>
<dbReference type="EC" id="1.2.1.84" evidence="4"/>
<dbReference type="Pfam" id="PF03015">
    <property type="entry name" value="Sterile"/>
    <property type="match status" value="1"/>
</dbReference>
<comment type="similarity">
    <text evidence="1 4">Belongs to the fatty acyl-CoA reductase family.</text>
</comment>
<dbReference type="Gene3D" id="3.40.50.720">
    <property type="entry name" value="NAD(P)-binding Rossmann-like Domain"/>
    <property type="match status" value="1"/>
</dbReference>
<feature type="domain" description="EB" evidence="5">
    <location>
        <begin position="807"/>
        <end position="854"/>
    </location>
</feature>
<gene>
    <name evidence="8" type="ORF">DCHRY22_LOCUS12439</name>
</gene>
<dbReference type="GO" id="GO:0005777">
    <property type="term" value="C:peroxisome"/>
    <property type="evidence" value="ECO:0007669"/>
    <property type="project" value="TreeGrafter"/>
</dbReference>
<evidence type="ECO:0000259" key="7">
    <source>
        <dbReference type="Pfam" id="PF07993"/>
    </source>
</evidence>
<evidence type="ECO:0000313" key="9">
    <source>
        <dbReference type="Proteomes" id="UP000789524"/>
    </source>
</evidence>
<dbReference type="SUPFAM" id="SSF51735">
    <property type="entry name" value="NAD(P)-binding Rossmann-fold domains"/>
    <property type="match status" value="1"/>
</dbReference>
<dbReference type="OrthoDB" id="504708at2759"/>
<comment type="caution">
    <text evidence="8">The sequence shown here is derived from an EMBL/GenBank/DDBJ whole genome shotgun (WGS) entry which is preliminary data.</text>
</comment>
<dbReference type="GO" id="GO:0035336">
    <property type="term" value="P:long-chain fatty-acyl-CoA metabolic process"/>
    <property type="evidence" value="ECO:0007669"/>
    <property type="project" value="TreeGrafter"/>
</dbReference>
<keyword evidence="4" id="KW-0560">Oxidoreductase</keyword>
<feature type="domain" description="EB" evidence="5">
    <location>
        <begin position="933"/>
        <end position="983"/>
    </location>
</feature>
<keyword evidence="2 4" id="KW-0444">Lipid biosynthesis</keyword>
<comment type="catalytic activity">
    <reaction evidence="4">
        <text>a long-chain fatty acyl-CoA + 2 NADPH + 2 H(+) = a long-chain primary fatty alcohol + 2 NADP(+) + CoA</text>
        <dbReference type="Rhea" id="RHEA:52716"/>
        <dbReference type="ChEBI" id="CHEBI:15378"/>
        <dbReference type="ChEBI" id="CHEBI:57287"/>
        <dbReference type="ChEBI" id="CHEBI:57783"/>
        <dbReference type="ChEBI" id="CHEBI:58349"/>
        <dbReference type="ChEBI" id="CHEBI:77396"/>
        <dbReference type="ChEBI" id="CHEBI:83139"/>
        <dbReference type="EC" id="1.2.1.84"/>
    </reaction>
</comment>
<evidence type="ECO:0000256" key="3">
    <source>
        <dbReference type="ARBA" id="ARBA00023098"/>
    </source>
</evidence>
<proteinExistence type="inferred from homology"/>
<feature type="domain" description="EB" evidence="5">
    <location>
        <begin position="530"/>
        <end position="585"/>
    </location>
</feature>
<dbReference type="InterPro" id="IPR036291">
    <property type="entry name" value="NAD(P)-bd_dom_sf"/>
</dbReference>
<dbReference type="PANTHER" id="PTHR11011">
    <property type="entry name" value="MALE STERILITY PROTEIN 2-RELATED"/>
    <property type="match status" value="1"/>
</dbReference>
<dbReference type="Pfam" id="PF01683">
    <property type="entry name" value="EB"/>
    <property type="match status" value="3"/>
</dbReference>
<dbReference type="Pfam" id="PF07993">
    <property type="entry name" value="NAD_binding_4"/>
    <property type="match status" value="1"/>
</dbReference>
<dbReference type="CDD" id="cd05236">
    <property type="entry name" value="FAR-N_SDR_e"/>
    <property type="match status" value="1"/>
</dbReference>